<proteinExistence type="inferred from homology"/>
<feature type="compositionally biased region" description="Low complexity" evidence="8">
    <location>
        <begin position="11"/>
        <end position="29"/>
    </location>
</feature>
<dbReference type="Proteomes" id="UP000787635">
    <property type="component" value="Unassembled WGS sequence"/>
</dbReference>
<keyword evidence="9" id="KW-1133">Transmembrane helix</keyword>
<comment type="caution">
    <text evidence="14">The sequence shown here is derived from an EMBL/GenBank/DDBJ whole genome shotgun (WGS) entry which is preliminary data.</text>
</comment>
<dbReference type="Pfam" id="PF25876">
    <property type="entry name" value="HH_MFP_RND"/>
    <property type="match status" value="1"/>
</dbReference>
<dbReference type="Gene3D" id="2.40.50.100">
    <property type="match status" value="1"/>
</dbReference>
<dbReference type="RefSeq" id="WP_168032784.1">
    <property type="nucleotide sequence ID" value="NZ_JAAVNE010000028.1"/>
</dbReference>
<dbReference type="InterPro" id="IPR058625">
    <property type="entry name" value="MdtA-like_BSH"/>
</dbReference>
<dbReference type="InterPro" id="IPR058627">
    <property type="entry name" value="MdtA-like_C"/>
</dbReference>
<evidence type="ECO:0000256" key="4">
    <source>
        <dbReference type="ARBA" id="ARBA00022475"/>
    </source>
</evidence>
<keyword evidence="5" id="KW-0997">Cell inner membrane</keyword>
<organism evidence="14 15">
    <name type="scientific">Falsiroseomonas selenitidurans</name>
    <dbReference type="NCBI Taxonomy" id="2716335"/>
    <lineage>
        <taxon>Bacteria</taxon>
        <taxon>Pseudomonadati</taxon>
        <taxon>Pseudomonadota</taxon>
        <taxon>Alphaproteobacteria</taxon>
        <taxon>Acetobacterales</taxon>
        <taxon>Roseomonadaceae</taxon>
        <taxon>Falsiroseomonas</taxon>
    </lineage>
</organism>
<feature type="coiled-coil region" evidence="7">
    <location>
        <begin position="163"/>
        <end position="228"/>
    </location>
</feature>
<dbReference type="InterPro" id="IPR058626">
    <property type="entry name" value="MdtA-like_b-barrel"/>
</dbReference>
<dbReference type="InterPro" id="IPR058624">
    <property type="entry name" value="MdtA-like_HH"/>
</dbReference>
<dbReference type="PANTHER" id="PTHR30469:SF36">
    <property type="entry name" value="BLL3903 PROTEIN"/>
    <property type="match status" value="1"/>
</dbReference>
<evidence type="ECO:0000256" key="9">
    <source>
        <dbReference type="SAM" id="Phobius"/>
    </source>
</evidence>
<dbReference type="Pfam" id="PF25917">
    <property type="entry name" value="BSH_RND"/>
    <property type="match status" value="1"/>
</dbReference>
<dbReference type="Pfam" id="PF25944">
    <property type="entry name" value="Beta-barrel_RND"/>
    <property type="match status" value="1"/>
</dbReference>
<dbReference type="Pfam" id="PF25967">
    <property type="entry name" value="RND-MFP_C"/>
    <property type="match status" value="1"/>
</dbReference>
<keyword evidence="6 9" id="KW-0472">Membrane</keyword>
<dbReference type="EMBL" id="JAAVNE010000028">
    <property type="protein sequence ID" value="NKC32556.1"/>
    <property type="molecule type" value="Genomic_DNA"/>
</dbReference>
<dbReference type="SUPFAM" id="SSF111369">
    <property type="entry name" value="HlyD-like secretion proteins"/>
    <property type="match status" value="1"/>
</dbReference>
<evidence type="ECO:0000259" key="11">
    <source>
        <dbReference type="Pfam" id="PF25917"/>
    </source>
</evidence>
<evidence type="ECO:0000256" key="6">
    <source>
        <dbReference type="ARBA" id="ARBA00023136"/>
    </source>
</evidence>
<sequence>MNDLPRPPRPEAATSATTPAATRAPTAALAPPPGVPAPEAAAPPPSARRRRRWPWLLLALLLLLGAGGWHAWRQGWVGATPPATTAGGPRGGPPAIPVTAATAAVGNLPILLDALGTVQAFNTVTVVPQVSGRITEIVFEEGQQVAAGDVLVRIDPRSYQAALDQAVATRAQREAQLANARRDLQRYVQLARSNGTSQQTLDTQRATVAQLEAQLQFDDATIANARANLDDTTIRAPFDGRVGLRQVDIGNFVSSSSTTGIVTVTQLRPINVTFTLPQQQLGQVRDALAAGAVPVEARLAEAAPAPLDGSAPPPNPIGRLVTLDNQVDATTGTIKLKAVFDNADQRLWPGAFVNTRIQVAELRDVVLLPLVAIQRGPQGPYAFIVKPDGTVEQRPLTLGTIAGPQAVVQRGIRPGERAVSSGALRLVNGSRVQVAEPVVPVAIPRQARRRPGGPPGAPPAGPAGGAPATPPGR</sequence>
<dbReference type="InterPro" id="IPR006143">
    <property type="entry name" value="RND_pump_MFP"/>
</dbReference>
<reference evidence="14 15" key="1">
    <citation type="submission" date="2020-03" db="EMBL/GenBank/DDBJ databases">
        <title>Roseomonas selenitidurans sp. nov. isolated from urban soil.</title>
        <authorList>
            <person name="Liu H."/>
        </authorList>
    </citation>
    <scope>NUCLEOTIDE SEQUENCE [LARGE SCALE GENOMIC DNA]</scope>
    <source>
        <strain evidence="14 15">BU-1</strain>
    </source>
</reference>
<comment type="similarity">
    <text evidence="2">Belongs to the membrane fusion protein (MFP) (TC 8.A.1) family.</text>
</comment>
<evidence type="ECO:0000313" key="15">
    <source>
        <dbReference type="Proteomes" id="UP000787635"/>
    </source>
</evidence>
<feature type="region of interest" description="Disordered" evidence="8">
    <location>
        <begin position="443"/>
        <end position="473"/>
    </location>
</feature>
<gene>
    <name evidence="14" type="ORF">HEQ75_16945</name>
</gene>
<keyword evidence="15" id="KW-1185">Reference proteome</keyword>
<evidence type="ECO:0000259" key="13">
    <source>
        <dbReference type="Pfam" id="PF25967"/>
    </source>
</evidence>
<dbReference type="Gene3D" id="2.40.420.20">
    <property type="match status" value="1"/>
</dbReference>
<evidence type="ECO:0000259" key="10">
    <source>
        <dbReference type="Pfam" id="PF25876"/>
    </source>
</evidence>
<evidence type="ECO:0000256" key="2">
    <source>
        <dbReference type="ARBA" id="ARBA00009477"/>
    </source>
</evidence>
<comment type="subcellular location">
    <subcellularLocation>
        <location evidence="1">Cell membrane</location>
    </subcellularLocation>
</comment>
<keyword evidence="4" id="KW-1003">Cell membrane</keyword>
<evidence type="ECO:0000256" key="1">
    <source>
        <dbReference type="ARBA" id="ARBA00004236"/>
    </source>
</evidence>
<evidence type="ECO:0000259" key="12">
    <source>
        <dbReference type="Pfam" id="PF25944"/>
    </source>
</evidence>
<feature type="transmembrane region" description="Helical" evidence="9">
    <location>
        <begin position="53"/>
        <end position="72"/>
    </location>
</feature>
<dbReference type="NCBIfam" id="TIGR01730">
    <property type="entry name" value="RND_mfp"/>
    <property type="match status" value="1"/>
</dbReference>
<feature type="compositionally biased region" description="Pro residues" evidence="8">
    <location>
        <begin position="452"/>
        <end position="461"/>
    </location>
</feature>
<keyword evidence="9" id="KW-0812">Transmembrane</keyword>
<dbReference type="Gene3D" id="1.10.287.470">
    <property type="entry name" value="Helix hairpin bin"/>
    <property type="match status" value="1"/>
</dbReference>
<dbReference type="PANTHER" id="PTHR30469">
    <property type="entry name" value="MULTIDRUG RESISTANCE PROTEIN MDTA"/>
    <property type="match status" value="1"/>
</dbReference>
<evidence type="ECO:0000256" key="7">
    <source>
        <dbReference type="SAM" id="Coils"/>
    </source>
</evidence>
<feature type="domain" description="Multidrug resistance protein MdtA-like beta-barrel" evidence="12">
    <location>
        <begin position="269"/>
        <end position="360"/>
    </location>
</feature>
<feature type="domain" description="Multidrug resistance protein MdtA-like barrel-sandwich hybrid" evidence="11">
    <location>
        <begin position="122"/>
        <end position="265"/>
    </location>
</feature>
<feature type="domain" description="Multidrug resistance protein MdtA-like C-terminal permuted SH3" evidence="13">
    <location>
        <begin position="364"/>
        <end position="423"/>
    </location>
</feature>
<keyword evidence="7" id="KW-0175">Coiled coil</keyword>
<evidence type="ECO:0000256" key="8">
    <source>
        <dbReference type="SAM" id="MobiDB-lite"/>
    </source>
</evidence>
<name>A0ABX1E6I6_9PROT</name>
<feature type="region of interest" description="Disordered" evidence="8">
    <location>
        <begin position="1"/>
        <end position="46"/>
    </location>
</feature>
<evidence type="ECO:0000313" key="14">
    <source>
        <dbReference type="EMBL" id="NKC32556.1"/>
    </source>
</evidence>
<feature type="domain" description="Multidrug resistance protein MdtA-like alpha-helical hairpin" evidence="10">
    <location>
        <begin position="163"/>
        <end position="230"/>
    </location>
</feature>
<evidence type="ECO:0000256" key="3">
    <source>
        <dbReference type="ARBA" id="ARBA00022448"/>
    </source>
</evidence>
<dbReference type="Gene3D" id="2.40.30.170">
    <property type="match status" value="1"/>
</dbReference>
<keyword evidence="3" id="KW-0813">Transport</keyword>
<accession>A0ABX1E6I6</accession>
<protein>
    <submittedName>
        <fullName evidence="14">Efflux RND transporter periplasmic adaptor subunit</fullName>
    </submittedName>
</protein>
<evidence type="ECO:0000256" key="5">
    <source>
        <dbReference type="ARBA" id="ARBA00022519"/>
    </source>
</evidence>
<feature type="compositionally biased region" description="Pro residues" evidence="8">
    <location>
        <begin position="30"/>
        <end position="46"/>
    </location>
</feature>